<dbReference type="AlphaFoldDB" id="A0A9P1CQH2"/>
<keyword evidence="1" id="KW-0472">Membrane</keyword>
<name>A0A9P1CQH2_9DINO</name>
<evidence type="ECO:0000256" key="1">
    <source>
        <dbReference type="SAM" id="Phobius"/>
    </source>
</evidence>
<gene>
    <name evidence="2" type="ORF">C1SCF055_LOCUS22133</name>
</gene>
<evidence type="ECO:0000313" key="3">
    <source>
        <dbReference type="EMBL" id="CAL4782908.1"/>
    </source>
</evidence>
<evidence type="ECO:0000313" key="4">
    <source>
        <dbReference type="Proteomes" id="UP001152797"/>
    </source>
</evidence>
<comment type="caution">
    <text evidence="2">The sequence shown here is derived from an EMBL/GenBank/DDBJ whole genome shotgun (WGS) entry which is preliminary data.</text>
</comment>
<keyword evidence="4" id="KW-1185">Reference proteome</keyword>
<dbReference type="EMBL" id="CAMXCT030002094">
    <property type="protein sequence ID" value="CAL4782908.1"/>
    <property type="molecule type" value="Genomic_DNA"/>
</dbReference>
<accession>A0A9P1CQH2</accession>
<dbReference type="OrthoDB" id="445450at2759"/>
<reference evidence="2" key="1">
    <citation type="submission" date="2022-10" db="EMBL/GenBank/DDBJ databases">
        <authorList>
            <person name="Chen Y."/>
            <person name="Dougan E. K."/>
            <person name="Chan C."/>
            <person name="Rhodes N."/>
            <person name="Thang M."/>
        </authorList>
    </citation>
    <scope>NUCLEOTIDE SEQUENCE</scope>
</reference>
<proteinExistence type="predicted"/>
<dbReference type="Proteomes" id="UP001152797">
    <property type="component" value="Unassembled WGS sequence"/>
</dbReference>
<organism evidence="2">
    <name type="scientific">Cladocopium goreaui</name>
    <dbReference type="NCBI Taxonomy" id="2562237"/>
    <lineage>
        <taxon>Eukaryota</taxon>
        <taxon>Sar</taxon>
        <taxon>Alveolata</taxon>
        <taxon>Dinophyceae</taxon>
        <taxon>Suessiales</taxon>
        <taxon>Symbiodiniaceae</taxon>
        <taxon>Cladocopium</taxon>
    </lineage>
</organism>
<keyword evidence="1" id="KW-0812">Transmembrane</keyword>
<protein>
    <submittedName>
        <fullName evidence="2">Uncharacterized protein</fullName>
    </submittedName>
</protein>
<keyword evidence="1" id="KW-1133">Transmembrane helix</keyword>
<reference evidence="3 4" key="2">
    <citation type="submission" date="2024-05" db="EMBL/GenBank/DDBJ databases">
        <authorList>
            <person name="Chen Y."/>
            <person name="Shah S."/>
            <person name="Dougan E. K."/>
            <person name="Thang M."/>
            <person name="Chan C."/>
        </authorList>
    </citation>
    <scope>NUCLEOTIDE SEQUENCE [LARGE SCALE GENOMIC DNA]</scope>
</reference>
<feature type="transmembrane region" description="Helical" evidence="1">
    <location>
        <begin position="21"/>
        <end position="41"/>
    </location>
</feature>
<feature type="transmembrane region" description="Helical" evidence="1">
    <location>
        <begin position="61"/>
        <end position="79"/>
    </location>
</feature>
<dbReference type="EMBL" id="CAMXCT010002094">
    <property type="protein sequence ID" value="CAI3995596.1"/>
    <property type="molecule type" value="Genomic_DNA"/>
</dbReference>
<sequence>MVLLDKLADLECTGPVFDQNLRMLVMPIATLIGFGWKGAFADAGVTIVQKVTLFPAPLEQAILAMILLLVILPAWRWYILPKVMYDYLKHAKKKTLLDAEGRTLEVILDEELDKCLDKLESIVVSYPSERHTHHKAIVLELERLRKISENIVQDAGLKC</sequence>
<dbReference type="EMBL" id="CAMXCT020002094">
    <property type="protein sequence ID" value="CAL1148971.1"/>
    <property type="molecule type" value="Genomic_DNA"/>
</dbReference>
<evidence type="ECO:0000313" key="2">
    <source>
        <dbReference type="EMBL" id="CAI3995596.1"/>
    </source>
</evidence>